<dbReference type="Gene3D" id="1.20.1420.20">
    <property type="entry name" value="M75 peptidase, HXXE motif"/>
    <property type="match status" value="1"/>
</dbReference>
<dbReference type="AlphaFoldDB" id="A0A372NM92"/>
<feature type="signal peptide" evidence="3">
    <location>
        <begin position="1"/>
        <end position="25"/>
    </location>
</feature>
<dbReference type="Proteomes" id="UP000264217">
    <property type="component" value="Unassembled WGS sequence"/>
</dbReference>
<dbReference type="InterPro" id="IPR034984">
    <property type="entry name" value="Imelysin-like_IPPA"/>
</dbReference>
<keyword evidence="2 3" id="KW-0732">Signal</keyword>
<evidence type="ECO:0000256" key="1">
    <source>
        <dbReference type="ARBA" id="ARBA00004196"/>
    </source>
</evidence>
<dbReference type="CDD" id="cd14659">
    <property type="entry name" value="Imelysin-like_IPPA"/>
    <property type="match status" value="1"/>
</dbReference>
<feature type="chain" id="PRO_5016928635" description="Imelysin-like domain-containing protein" evidence="3">
    <location>
        <begin position="26"/>
        <end position="363"/>
    </location>
</feature>
<evidence type="ECO:0000259" key="4">
    <source>
        <dbReference type="Pfam" id="PF09375"/>
    </source>
</evidence>
<keyword evidence="6" id="KW-1185">Reference proteome</keyword>
<reference evidence="5 6" key="1">
    <citation type="submission" date="2018-08" db="EMBL/GenBank/DDBJ databases">
        <title>Mucilaginibacter sp. MYSH2.</title>
        <authorList>
            <person name="Seo T."/>
        </authorList>
    </citation>
    <scope>NUCLEOTIDE SEQUENCE [LARGE SCALE GENOMIC DNA]</scope>
    <source>
        <strain evidence="5 6">MYSH2</strain>
    </source>
</reference>
<evidence type="ECO:0000313" key="6">
    <source>
        <dbReference type="Proteomes" id="UP000264217"/>
    </source>
</evidence>
<protein>
    <recommendedName>
        <fullName evidence="4">Imelysin-like domain-containing protein</fullName>
    </recommendedName>
</protein>
<dbReference type="PROSITE" id="PS51257">
    <property type="entry name" value="PROKAR_LIPOPROTEIN"/>
    <property type="match status" value="1"/>
</dbReference>
<sequence>MKYNKNSFKVLSVILAVTVAVIACSKSGTELGGSKPDESGFDKTAMLTNYADNLIIPAYTTLQTQVGLLETAVNTFLSTPNTTNQAALKPVFKETWLKYQNVSVDQFGPAETALLSNFLNTFPTDSAVVEGNIGKGTYSLTSNASINQQGFPALDYLLFNPHALTDFSANAANRKKYVQDVLAALKTRVGTVLDGWKGSYRATFIGNTKSDSGSPIAFLVNQFAFEMDQLKGPRIGWPYGKQSAGVMYPKNTEGFYSGISIALATENLSALKRMFNGNGSGKGMSDYLVALKQQKLSNDVMSQFDKAINSLKAIPDPYPTAMTNNKTQIDAAYREIQILLTLIKTDVASQTGVRITYQDTDGD</sequence>
<comment type="caution">
    <text evidence="5">The sequence shown here is derived from an EMBL/GenBank/DDBJ whole genome shotgun (WGS) entry which is preliminary data.</text>
</comment>
<gene>
    <name evidence="5" type="ORF">D0C36_23715</name>
</gene>
<evidence type="ECO:0000256" key="2">
    <source>
        <dbReference type="ARBA" id="ARBA00022729"/>
    </source>
</evidence>
<dbReference type="GO" id="GO:0030313">
    <property type="term" value="C:cell envelope"/>
    <property type="evidence" value="ECO:0007669"/>
    <property type="project" value="UniProtKB-SubCell"/>
</dbReference>
<evidence type="ECO:0000313" key="5">
    <source>
        <dbReference type="EMBL" id="RFZ89968.1"/>
    </source>
</evidence>
<proteinExistence type="predicted"/>
<dbReference type="OrthoDB" id="650514at2"/>
<dbReference type="EMBL" id="QWDC01000007">
    <property type="protein sequence ID" value="RFZ89968.1"/>
    <property type="molecule type" value="Genomic_DNA"/>
</dbReference>
<comment type="subcellular location">
    <subcellularLocation>
        <location evidence="1">Cell envelope</location>
    </subcellularLocation>
</comment>
<organism evidence="5 6">
    <name type="scientific">Mucilaginibacter conchicola</name>
    <dbReference type="NCBI Taxonomy" id="2303333"/>
    <lineage>
        <taxon>Bacteria</taxon>
        <taxon>Pseudomonadati</taxon>
        <taxon>Bacteroidota</taxon>
        <taxon>Sphingobacteriia</taxon>
        <taxon>Sphingobacteriales</taxon>
        <taxon>Sphingobacteriaceae</taxon>
        <taxon>Mucilaginibacter</taxon>
    </lineage>
</organism>
<dbReference type="Pfam" id="PF09375">
    <property type="entry name" value="Peptidase_M75"/>
    <property type="match status" value="1"/>
</dbReference>
<dbReference type="InterPro" id="IPR038352">
    <property type="entry name" value="Imelysin_sf"/>
</dbReference>
<dbReference type="RefSeq" id="WP_117394223.1">
    <property type="nucleotide sequence ID" value="NZ_QWDC01000007.1"/>
</dbReference>
<evidence type="ECO:0000256" key="3">
    <source>
        <dbReference type="SAM" id="SignalP"/>
    </source>
</evidence>
<accession>A0A372NM92</accession>
<dbReference type="InterPro" id="IPR018976">
    <property type="entry name" value="Imelysin-like"/>
</dbReference>
<name>A0A372NM92_9SPHI</name>
<feature type="domain" description="Imelysin-like" evidence="4">
    <location>
        <begin position="55"/>
        <end position="331"/>
    </location>
</feature>